<dbReference type="RefSeq" id="WP_084566134.1">
    <property type="nucleotide sequence ID" value="NZ_FTNC01000010.1"/>
</dbReference>
<dbReference type="SMART" id="SM00267">
    <property type="entry name" value="GGDEF"/>
    <property type="match status" value="1"/>
</dbReference>
<dbReference type="SUPFAM" id="SSF54631">
    <property type="entry name" value="CBS-domain pair"/>
    <property type="match status" value="1"/>
</dbReference>
<proteinExistence type="predicted"/>
<dbReference type="GO" id="GO:0043709">
    <property type="term" value="P:cell adhesion involved in single-species biofilm formation"/>
    <property type="evidence" value="ECO:0007669"/>
    <property type="project" value="TreeGrafter"/>
</dbReference>
<dbReference type="GO" id="GO:0052621">
    <property type="term" value="F:diguanylate cyclase activity"/>
    <property type="evidence" value="ECO:0007669"/>
    <property type="project" value="TreeGrafter"/>
</dbReference>
<dbReference type="SUPFAM" id="SSF55073">
    <property type="entry name" value="Nucleotide cyclase"/>
    <property type="match status" value="1"/>
</dbReference>
<accession>A0A1N6WN49</accession>
<evidence type="ECO:0000313" key="3">
    <source>
        <dbReference type="Proteomes" id="UP000185669"/>
    </source>
</evidence>
<dbReference type="InterPro" id="IPR050469">
    <property type="entry name" value="Diguanylate_Cyclase"/>
</dbReference>
<name>A0A1N6WN49_9FIRM</name>
<dbReference type="GO" id="GO:0005886">
    <property type="term" value="C:plasma membrane"/>
    <property type="evidence" value="ECO:0007669"/>
    <property type="project" value="TreeGrafter"/>
</dbReference>
<dbReference type="Proteomes" id="UP000185669">
    <property type="component" value="Unassembled WGS sequence"/>
</dbReference>
<dbReference type="PANTHER" id="PTHR45138">
    <property type="entry name" value="REGULATORY COMPONENTS OF SENSORY TRANSDUCTION SYSTEM"/>
    <property type="match status" value="1"/>
</dbReference>
<dbReference type="STRING" id="56779.SAMN05421834_11012"/>
<evidence type="ECO:0000313" key="2">
    <source>
        <dbReference type="EMBL" id="SIQ91448.1"/>
    </source>
</evidence>
<sequence length="335" mass="38389">MRLDKVGLLSEKNNGFTTSKNAKTKVLVNIFNENNIQSIVVLDKSKPIGLVMRDKLFYRLGSRFGYNLYMQKSIIEVMDSNPLIIDYNQSIFEVSKLVTERSQENIYDSVIVTQNNDYYSTISIKDLLVEVSELKVKEARDANPLTGLPGNNSIKMEIEEAIDEEKKFSLLYIDLDNFKAYNDNYGYQKGDEVLQFTAEVLKRSALKVSENAFVGHVGGDDFVVIIETKNDEKVADKIIDSFDKGIKKYFKPEDLEKGHFICYNRQHEIVNCPLTSVSIAIVTNEFKKIESHVEVSDRAAELKKIVKEKPGSNYFKNRRQKKNNAKHKLCKKLKV</sequence>
<dbReference type="InterPro" id="IPR000160">
    <property type="entry name" value="GGDEF_dom"/>
</dbReference>
<gene>
    <name evidence="2" type="ORF">SAMN05421834_11012</name>
</gene>
<dbReference type="InterPro" id="IPR000644">
    <property type="entry name" value="CBS_dom"/>
</dbReference>
<evidence type="ECO:0000259" key="1">
    <source>
        <dbReference type="PROSITE" id="PS50887"/>
    </source>
</evidence>
<dbReference type="GO" id="GO:1902201">
    <property type="term" value="P:negative regulation of bacterial-type flagellum-dependent cell motility"/>
    <property type="evidence" value="ECO:0007669"/>
    <property type="project" value="TreeGrafter"/>
</dbReference>
<dbReference type="PANTHER" id="PTHR45138:SF9">
    <property type="entry name" value="DIGUANYLATE CYCLASE DGCM-RELATED"/>
    <property type="match status" value="1"/>
</dbReference>
<dbReference type="AlphaFoldDB" id="A0A1N6WN49"/>
<dbReference type="InterPro" id="IPR043128">
    <property type="entry name" value="Rev_trsase/Diguanyl_cyclase"/>
</dbReference>
<dbReference type="Gene3D" id="3.30.70.270">
    <property type="match status" value="1"/>
</dbReference>
<dbReference type="Pfam" id="PF00990">
    <property type="entry name" value="GGDEF"/>
    <property type="match status" value="1"/>
</dbReference>
<organism evidence="2 3">
    <name type="scientific">Halanaerobium kushneri</name>
    <dbReference type="NCBI Taxonomy" id="56779"/>
    <lineage>
        <taxon>Bacteria</taxon>
        <taxon>Bacillati</taxon>
        <taxon>Bacillota</taxon>
        <taxon>Clostridia</taxon>
        <taxon>Halanaerobiales</taxon>
        <taxon>Halanaerobiaceae</taxon>
        <taxon>Halanaerobium</taxon>
    </lineage>
</organism>
<protein>
    <submittedName>
        <fullName evidence="2">Diguanylate cyclase (GGDEF) domain-containing protein</fullName>
    </submittedName>
</protein>
<keyword evidence="3" id="KW-1185">Reference proteome</keyword>
<dbReference type="CDD" id="cd01949">
    <property type="entry name" value="GGDEF"/>
    <property type="match status" value="1"/>
</dbReference>
<dbReference type="InterPro" id="IPR029787">
    <property type="entry name" value="Nucleotide_cyclase"/>
</dbReference>
<dbReference type="NCBIfam" id="TIGR00254">
    <property type="entry name" value="GGDEF"/>
    <property type="match status" value="1"/>
</dbReference>
<dbReference type="Pfam" id="PF00571">
    <property type="entry name" value="CBS"/>
    <property type="match status" value="1"/>
</dbReference>
<dbReference type="PROSITE" id="PS50887">
    <property type="entry name" value="GGDEF"/>
    <property type="match status" value="1"/>
</dbReference>
<reference evidence="3" key="1">
    <citation type="submission" date="2017-01" db="EMBL/GenBank/DDBJ databases">
        <authorList>
            <person name="Varghese N."/>
            <person name="Submissions S."/>
        </authorList>
    </citation>
    <scope>NUCLEOTIDE SEQUENCE [LARGE SCALE GENOMIC DNA]</scope>
    <source>
        <strain evidence="3">ATCC 700103</strain>
    </source>
</reference>
<dbReference type="OrthoDB" id="9813903at2"/>
<dbReference type="EMBL" id="FTNC01000010">
    <property type="protein sequence ID" value="SIQ91448.1"/>
    <property type="molecule type" value="Genomic_DNA"/>
</dbReference>
<dbReference type="InterPro" id="IPR046342">
    <property type="entry name" value="CBS_dom_sf"/>
</dbReference>
<feature type="domain" description="GGDEF" evidence="1">
    <location>
        <begin position="166"/>
        <end position="320"/>
    </location>
</feature>
<dbReference type="Gene3D" id="3.10.580.10">
    <property type="entry name" value="CBS-domain"/>
    <property type="match status" value="1"/>
</dbReference>